<proteinExistence type="predicted"/>
<feature type="region of interest" description="Disordered" evidence="1">
    <location>
        <begin position="1"/>
        <end position="46"/>
    </location>
</feature>
<feature type="compositionally biased region" description="Basic and acidic residues" evidence="1">
    <location>
        <begin position="13"/>
        <end position="24"/>
    </location>
</feature>
<dbReference type="RefSeq" id="WP_256653078.1">
    <property type="nucleotide sequence ID" value="NZ_JANIAA010000023.1"/>
</dbReference>
<evidence type="ECO:0000313" key="3">
    <source>
        <dbReference type="Proteomes" id="UP001204746"/>
    </source>
</evidence>
<dbReference type="Proteomes" id="UP001204746">
    <property type="component" value="Unassembled WGS sequence"/>
</dbReference>
<evidence type="ECO:0000256" key="1">
    <source>
        <dbReference type="SAM" id="MobiDB-lite"/>
    </source>
</evidence>
<organism evidence="2 3">
    <name type="scientific">Streptomyces rugosispiralis</name>
    <dbReference type="NCBI Taxonomy" id="2967341"/>
    <lineage>
        <taxon>Bacteria</taxon>
        <taxon>Bacillati</taxon>
        <taxon>Actinomycetota</taxon>
        <taxon>Actinomycetes</taxon>
        <taxon>Kitasatosporales</taxon>
        <taxon>Streptomycetaceae</taxon>
        <taxon>Streptomyces</taxon>
    </lineage>
</organism>
<comment type="caution">
    <text evidence="2">The sequence shown here is derived from an EMBL/GenBank/DDBJ whole genome shotgun (WGS) entry which is preliminary data.</text>
</comment>
<reference evidence="2 3" key="1">
    <citation type="submission" date="2022-07" db="EMBL/GenBank/DDBJ databases">
        <authorList>
            <person name="Phongsopitanun W."/>
            <person name="Tanasupawat S."/>
        </authorList>
    </citation>
    <scope>NUCLEOTIDE SEQUENCE [LARGE SCALE GENOMIC DNA]</scope>
    <source>
        <strain evidence="2 3">RCU-064</strain>
    </source>
</reference>
<keyword evidence="3" id="KW-1185">Reference proteome</keyword>
<gene>
    <name evidence="2" type="ORF">NP777_28810</name>
</gene>
<evidence type="ECO:0000313" key="2">
    <source>
        <dbReference type="EMBL" id="MCQ8192207.1"/>
    </source>
</evidence>
<name>A0ABT1V4A1_9ACTN</name>
<dbReference type="EMBL" id="JANIAA010000023">
    <property type="protein sequence ID" value="MCQ8192207.1"/>
    <property type="molecule type" value="Genomic_DNA"/>
</dbReference>
<sequence>MVTLATSGAGHAEAVRPRAVRDDATGATAATADAGRECSWAKPHRC</sequence>
<accession>A0ABT1V4A1</accession>
<protein>
    <submittedName>
        <fullName evidence="2">Uncharacterized protein</fullName>
    </submittedName>
</protein>